<dbReference type="EMBL" id="HBUF01111839">
    <property type="protein sequence ID" value="CAG6640399.1"/>
    <property type="molecule type" value="Transcribed_RNA"/>
</dbReference>
<evidence type="ECO:0000313" key="1">
    <source>
        <dbReference type="EMBL" id="CAG6640399.1"/>
    </source>
</evidence>
<proteinExistence type="predicted"/>
<organism evidence="1">
    <name type="scientific">Cacopsylla melanoneura</name>
    <dbReference type="NCBI Taxonomy" id="428564"/>
    <lineage>
        <taxon>Eukaryota</taxon>
        <taxon>Metazoa</taxon>
        <taxon>Ecdysozoa</taxon>
        <taxon>Arthropoda</taxon>
        <taxon>Hexapoda</taxon>
        <taxon>Insecta</taxon>
        <taxon>Pterygota</taxon>
        <taxon>Neoptera</taxon>
        <taxon>Paraneoptera</taxon>
        <taxon>Hemiptera</taxon>
        <taxon>Sternorrhyncha</taxon>
        <taxon>Psylloidea</taxon>
        <taxon>Psyllidae</taxon>
        <taxon>Psyllinae</taxon>
        <taxon>Cacopsylla</taxon>
    </lineage>
</organism>
<protein>
    <submittedName>
        <fullName evidence="1">Uncharacterized protein</fullName>
    </submittedName>
</protein>
<name>A0A8D8W0H9_9HEMI</name>
<reference evidence="1" key="1">
    <citation type="submission" date="2021-05" db="EMBL/GenBank/DDBJ databases">
        <authorList>
            <person name="Alioto T."/>
            <person name="Alioto T."/>
            <person name="Gomez Garrido J."/>
        </authorList>
    </citation>
    <scope>NUCLEOTIDE SEQUENCE</scope>
</reference>
<sequence>MRTAGAGLPRLLIMEYSNTGNDWPFSSSISKEGIRSMQNLSACCLTSHSGSFSLDSNSMNTFVLSTSRGNLLYCAICCQSGVNSMCFEPDRFRFEGVDGALQ</sequence>
<dbReference type="AlphaFoldDB" id="A0A8D8W0H9"/>
<accession>A0A8D8W0H9</accession>
<dbReference type="EMBL" id="HBUF01111838">
    <property type="protein sequence ID" value="CAG6640397.1"/>
    <property type="molecule type" value="Transcribed_RNA"/>
</dbReference>